<dbReference type="FunFam" id="1.50.10.20:FF:000005">
    <property type="entry name" value="Geranylgeranyl transferase type-1 subunit beta"/>
    <property type="match status" value="1"/>
</dbReference>
<comment type="similarity">
    <text evidence="3">Belongs to the protein prenyltransferase subunit beta family.</text>
</comment>
<dbReference type="InterPro" id="IPR045089">
    <property type="entry name" value="PGGT1B-like"/>
</dbReference>
<evidence type="ECO:0000256" key="4">
    <source>
        <dbReference type="ARBA" id="ARBA00012700"/>
    </source>
</evidence>
<keyword evidence="9" id="KW-0677">Repeat</keyword>
<keyword evidence="7" id="KW-0808">Transferase</keyword>
<dbReference type="CTD" id="5229"/>
<comment type="cofactor">
    <cofactor evidence="2">
        <name>Zn(2+)</name>
        <dbReference type="ChEBI" id="CHEBI:29105"/>
    </cofactor>
</comment>
<evidence type="ECO:0000259" key="16">
    <source>
        <dbReference type="Pfam" id="PF00432"/>
    </source>
</evidence>
<comment type="cofactor">
    <cofactor evidence="1">
        <name>Mg(2+)</name>
        <dbReference type="ChEBI" id="CHEBI:18420"/>
    </cofactor>
</comment>
<dbReference type="Gene3D" id="1.50.10.20">
    <property type="match status" value="1"/>
</dbReference>
<evidence type="ECO:0000256" key="5">
    <source>
        <dbReference type="ARBA" id="ARBA00020603"/>
    </source>
</evidence>
<dbReference type="InParanoid" id="A0A7M7RE71"/>
<evidence type="ECO:0000256" key="6">
    <source>
        <dbReference type="ARBA" id="ARBA00022602"/>
    </source>
</evidence>
<evidence type="ECO:0000256" key="1">
    <source>
        <dbReference type="ARBA" id="ARBA00001946"/>
    </source>
</evidence>
<sequence length="369" mass="41043">MEDYADSNVGEYSNSTLSIKRHVRFFRMCLQALPSSYSSLDTSRLTVAFFALSGLDVLNSLDVIESEKQDIINWIYSLQVLPDPENTDESLSRCGFRGSSTIGLTFNPSEKDTATFHPYDWGHVAMTYTGLASLLILGDDLSRVNMPAIVAGLKALQLEDGSFSALENGSENDMRFVYCACCISYMLQDWSGINKDKAVQFIQNSLTHDFGIGQGPGQECHGGTTFCGIASLVLLDRLETAFTQKQIDGIKKWCLFRQQTGFNGRPNKKTDTCYSFWVGSTLKLLKVFNLIDFRWNRNYILSTEDTGMGGFAKWPDFHPDALHAYLGLCGLSMMGEEGLAPIHPALNISQRAADHLLSIHNKWRDGADS</sequence>
<dbReference type="InterPro" id="IPR008930">
    <property type="entry name" value="Terpenoid_cyclase/PrenylTrfase"/>
</dbReference>
<reference evidence="17" key="2">
    <citation type="submission" date="2021-01" db="UniProtKB">
        <authorList>
            <consortium name="EnsemblMetazoa"/>
        </authorList>
    </citation>
    <scope>IDENTIFICATION</scope>
</reference>
<dbReference type="GO" id="GO:0005953">
    <property type="term" value="C:CAAX-protein geranylgeranyltransferase complex"/>
    <property type="evidence" value="ECO:0000318"/>
    <property type="project" value="GO_Central"/>
</dbReference>
<name>A0A7M7RE71_STRPU</name>
<keyword evidence="11" id="KW-0460">Magnesium</keyword>
<dbReference type="EnsemblMetazoa" id="XM_781233">
    <property type="protein sequence ID" value="XP_786326"/>
    <property type="gene ID" value="LOC581220"/>
</dbReference>
<dbReference type="OrthoDB" id="24893at2759"/>
<evidence type="ECO:0000256" key="15">
    <source>
        <dbReference type="ARBA" id="ARBA00078363"/>
    </source>
</evidence>
<dbReference type="SUPFAM" id="SSF48239">
    <property type="entry name" value="Terpenoid cyclases/Protein prenyltransferases"/>
    <property type="match status" value="1"/>
</dbReference>
<dbReference type="InterPro" id="IPR001330">
    <property type="entry name" value="Prenyltrans"/>
</dbReference>
<evidence type="ECO:0000256" key="11">
    <source>
        <dbReference type="ARBA" id="ARBA00022842"/>
    </source>
</evidence>
<dbReference type="KEGG" id="spu:581220"/>
<comment type="subunit">
    <text evidence="14">Heterodimer of FNTA and PGGT1B. PGGT1B mediates interaction with substrate peptides.</text>
</comment>
<dbReference type="EC" id="2.5.1.59" evidence="4"/>
<accession>A0A7M7RE71</accession>
<evidence type="ECO:0000256" key="2">
    <source>
        <dbReference type="ARBA" id="ARBA00001947"/>
    </source>
</evidence>
<dbReference type="Pfam" id="PF00432">
    <property type="entry name" value="Prenyltrans"/>
    <property type="match status" value="1"/>
</dbReference>
<evidence type="ECO:0000256" key="7">
    <source>
        <dbReference type="ARBA" id="ARBA00022679"/>
    </source>
</evidence>
<dbReference type="GO" id="GO:0004662">
    <property type="term" value="F:CAAX-protein geranylgeranyltransferase activity"/>
    <property type="evidence" value="ECO:0007669"/>
    <property type="project" value="UniProtKB-EC"/>
</dbReference>
<keyword evidence="10" id="KW-0862">Zinc</keyword>
<evidence type="ECO:0000256" key="14">
    <source>
        <dbReference type="ARBA" id="ARBA00065714"/>
    </source>
</evidence>
<dbReference type="AlphaFoldDB" id="A0A7M7RE71"/>
<keyword evidence="6" id="KW-0637">Prenyltransferase</keyword>
<evidence type="ECO:0000256" key="3">
    <source>
        <dbReference type="ARBA" id="ARBA00010497"/>
    </source>
</evidence>
<organism evidence="17 18">
    <name type="scientific">Strongylocentrotus purpuratus</name>
    <name type="common">Purple sea urchin</name>
    <dbReference type="NCBI Taxonomy" id="7668"/>
    <lineage>
        <taxon>Eukaryota</taxon>
        <taxon>Metazoa</taxon>
        <taxon>Echinodermata</taxon>
        <taxon>Eleutherozoa</taxon>
        <taxon>Echinozoa</taxon>
        <taxon>Echinoidea</taxon>
        <taxon>Euechinoidea</taxon>
        <taxon>Echinacea</taxon>
        <taxon>Camarodonta</taxon>
        <taxon>Echinidea</taxon>
        <taxon>Strongylocentrotidae</taxon>
        <taxon>Strongylocentrotus</taxon>
    </lineage>
</organism>
<dbReference type="CDD" id="cd02895">
    <property type="entry name" value="GGTase-I"/>
    <property type="match status" value="1"/>
</dbReference>
<evidence type="ECO:0000256" key="9">
    <source>
        <dbReference type="ARBA" id="ARBA00022737"/>
    </source>
</evidence>
<keyword evidence="8" id="KW-0479">Metal-binding</keyword>
<evidence type="ECO:0000313" key="18">
    <source>
        <dbReference type="Proteomes" id="UP000007110"/>
    </source>
</evidence>
<dbReference type="RefSeq" id="XP_786326.2">
    <property type="nucleotide sequence ID" value="XM_781233.5"/>
</dbReference>
<evidence type="ECO:0000313" key="17">
    <source>
        <dbReference type="EnsemblMetazoa" id="XP_786326"/>
    </source>
</evidence>
<comment type="catalytic activity">
    <reaction evidence="13">
        <text>geranylgeranyl diphosphate + L-cysteinyl-[protein] = S-geranylgeranyl-L-cysteinyl-[protein] + diphosphate</text>
        <dbReference type="Rhea" id="RHEA:21240"/>
        <dbReference type="Rhea" id="RHEA-COMP:10131"/>
        <dbReference type="Rhea" id="RHEA-COMP:11537"/>
        <dbReference type="ChEBI" id="CHEBI:29950"/>
        <dbReference type="ChEBI" id="CHEBI:33019"/>
        <dbReference type="ChEBI" id="CHEBI:57533"/>
        <dbReference type="ChEBI" id="CHEBI:86021"/>
        <dbReference type="EC" id="2.5.1.59"/>
    </reaction>
</comment>
<reference evidence="18" key="1">
    <citation type="submission" date="2015-02" db="EMBL/GenBank/DDBJ databases">
        <title>Genome sequencing for Strongylocentrotus purpuratus.</title>
        <authorList>
            <person name="Murali S."/>
            <person name="Liu Y."/>
            <person name="Vee V."/>
            <person name="English A."/>
            <person name="Wang M."/>
            <person name="Skinner E."/>
            <person name="Han Y."/>
            <person name="Muzny D.M."/>
            <person name="Worley K.C."/>
            <person name="Gibbs R.A."/>
        </authorList>
    </citation>
    <scope>NUCLEOTIDE SEQUENCE</scope>
</reference>
<dbReference type="InterPro" id="IPR041960">
    <property type="entry name" value="GGTase_I_beta"/>
</dbReference>
<evidence type="ECO:0000256" key="8">
    <source>
        <dbReference type="ARBA" id="ARBA00022723"/>
    </source>
</evidence>
<dbReference type="PANTHER" id="PTHR11774">
    <property type="entry name" value="GERANYLGERANYL TRANSFERASE TYPE BETA SUBUNIT"/>
    <property type="match status" value="1"/>
</dbReference>
<evidence type="ECO:0000256" key="10">
    <source>
        <dbReference type="ARBA" id="ARBA00022833"/>
    </source>
</evidence>
<feature type="domain" description="Prenyltransferase alpha-alpha toroid" evidence="16">
    <location>
        <begin position="17"/>
        <end position="348"/>
    </location>
</feature>
<protein>
    <recommendedName>
        <fullName evidence="5">Geranylgeranyl transferase type-1 subunit beta</fullName>
        <ecNumber evidence="4">2.5.1.59</ecNumber>
    </recommendedName>
    <alternativeName>
        <fullName evidence="12">Geranylgeranyl transferase type I subunit beta</fullName>
    </alternativeName>
    <alternativeName>
        <fullName evidence="15">Type I protein geranyl-geranyltransferase subunit beta</fullName>
    </alternativeName>
</protein>
<dbReference type="Proteomes" id="UP000007110">
    <property type="component" value="Unassembled WGS sequence"/>
</dbReference>
<keyword evidence="18" id="KW-1185">Reference proteome</keyword>
<dbReference type="GO" id="GO:0046872">
    <property type="term" value="F:metal ion binding"/>
    <property type="evidence" value="ECO:0007669"/>
    <property type="project" value="UniProtKB-KW"/>
</dbReference>
<dbReference type="GeneID" id="581220"/>
<dbReference type="PANTHER" id="PTHR11774:SF4">
    <property type="entry name" value="GERANYLGERANYL TRANSFERASE TYPE-1 SUBUNIT BETA"/>
    <property type="match status" value="1"/>
</dbReference>
<evidence type="ECO:0000256" key="12">
    <source>
        <dbReference type="ARBA" id="ARBA00031713"/>
    </source>
</evidence>
<evidence type="ECO:0000256" key="13">
    <source>
        <dbReference type="ARBA" id="ARBA00050428"/>
    </source>
</evidence>
<proteinExistence type="inferred from homology"/>
<dbReference type="OMA" id="RWCLMRQ"/>